<dbReference type="eggNOG" id="ENOG5032YS3">
    <property type="taxonomic scope" value="Bacteria"/>
</dbReference>
<dbReference type="AlphaFoldDB" id="A6TR34"/>
<gene>
    <name evidence="2" type="ordered locus">Amet_2499</name>
</gene>
<reference evidence="3" key="1">
    <citation type="journal article" date="2016" name="Genome Announc.">
        <title>Complete genome sequence of Alkaliphilus metalliredigens strain QYMF, an alkaliphilic and metal-reducing bacterium isolated from borax-contaminated leachate ponds.</title>
        <authorList>
            <person name="Hwang C."/>
            <person name="Copeland A."/>
            <person name="Lucas S."/>
            <person name="Lapidus A."/>
            <person name="Barry K."/>
            <person name="Detter J.C."/>
            <person name="Glavina Del Rio T."/>
            <person name="Hammon N."/>
            <person name="Israni S."/>
            <person name="Dalin E."/>
            <person name="Tice H."/>
            <person name="Pitluck S."/>
            <person name="Chertkov O."/>
            <person name="Brettin T."/>
            <person name="Bruce D."/>
            <person name="Han C."/>
            <person name="Schmutz J."/>
            <person name="Larimer F."/>
            <person name="Land M.L."/>
            <person name="Hauser L."/>
            <person name="Kyrpides N."/>
            <person name="Mikhailova N."/>
            <person name="Ye Q."/>
            <person name="Zhou J."/>
            <person name="Richardson P."/>
            <person name="Fields M.W."/>
        </authorList>
    </citation>
    <scope>NUCLEOTIDE SEQUENCE [LARGE SCALE GENOMIC DNA]</scope>
    <source>
        <strain evidence="3">QYMF</strain>
    </source>
</reference>
<accession>A6TR34</accession>
<dbReference type="Pfam" id="PF12685">
    <property type="entry name" value="SpoIIIAH"/>
    <property type="match status" value="1"/>
</dbReference>
<evidence type="ECO:0008006" key="4">
    <source>
        <dbReference type="Google" id="ProtNLM"/>
    </source>
</evidence>
<dbReference type="KEGG" id="amt:Amet_2499"/>
<dbReference type="Gene3D" id="1.10.287.4300">
    <property type="entry name" value="Stage III sporulation protein AH-like"/>
    <property type="match status" value="1"/>
</dbReference>
<protein>
    <recommendedName>
        <fullName evidence="4">Stage III sporulation protein AH</fullName>
    </recommendedName>
</protein>
<feature type="transmembrane region" description="Helical" evidence="1">
    <location>
        <begin position="12"/>
        <end position="30"/>
    </location>
</feature>
<keyword evidence="1" id="KW-0812">Transmembrane</keyword>
<dbReference type="STRING" id="293826.Amet_2499"/>
<keyword evidence="3" id="KW-1185">Reference proteome</keyword>
<evidence type="ECO:0000256" key="1">
    <source>
        <dbReference type="SAM" id="Phobius"/>
    </source>
</evidence>
<dbReference type="InterPro" id="IPR038503">
    <property type="entry name" value="SpoIIIAH_sf"/>
</dbReference>
<dbReference type="EMBL" id="CP000724">
    <property type="protein sequence ID" value="ABR48652.1"/>
    <property type="molecule type" value="Genomic_DNA"/>
</dbReference>
<organism evidence="2 3">
    <name type="scientific">Alkaliphilus metalliredigens (strain QYMF)</name>
    <dbReference type="NCBI Taxonomy" id="293826"/>
    <lineage>
        <taxon>Bacteria</taxon>
        <taxon>Bacillati</taxon>
        <taxon>Bacillota</taxon>
        <taxon>Clostridia</taxon>
        <taxon>Peptostreptococcales</taxon>
        <taxon>Natronincolaceae</taxon>
        <taxon>Alkaliphilus</taxon>
    </lineage>
</organism>
<evidence type="ECO:0000313" key="2">
    <source>
        <dbReference type="EMBL" id="ABR48652.1"/>
    </source>
</evidence>
<evidence type="ECO:0000313" key="3">
    <source>
        <dbReference type="Proteomes" id="UP000001572"/>
    </source>
</evidence>
<keyword evidence="1" id="KW-0472">Membrane</keyword>
<name>A6TR34_ALKMQ</name>
<keyword evidence="1" id="KW-1133">Transmembrane helix</keyword>
<proteinExistence type="predicted"/>
<dbReference type="InterPro" id="IPR024232">
    <property type="entry name" value="SpoIIIAH"/>
</dbReference>
<dbReference type="Proteomes" id="UP000001572">
    <property type="component" value="Chromosome"/>
</dbReference>
<dbReference type="OrthoDB" id="1707181at2"/>
<dbReference type="RefSeq" id="WP_012063627.1">
    <property type="nucleotide sequence ID" value="NC_009633.1"/>
</dbReference>
<sequence>MKINIHRRKNFVILSLILMLGLIGYVNYSLNKQSLLQTSNELEKYELGMLEESGMLRELLDDEEEVFNEEDPEGIEDELGDIETEESGDVETEEMSFDEPRMNNATIVDSLDNNQVIDIAQETSAEIAQVITSKETMRSSAYFIESKLERDKKRSEMMNSLSEMINNTNTSQAMRGQAEDIKLQVIVSTETEVFIENMIMAKGFNDAIVYLSDESISIVVQSQQLTEKDVAQIVDIVRRETDITMDKIIIMNKD</sequence>
<dbReference type="HOGENOM" id="CLU_105396_2_0_9"/>